<evidence type="ECO:0000313" key="1">
    <source>
        <dbReference type="EMBL" id="KAK0055722.1"/>
    </source>
</evidence>
<sequence length="62" mass="7092">SQRQRDVKGPVDVISKGFVGRRRDGMAEATHMLYLNTERRPSSVPHDGVFKTWVIEVDYTMA</sequence>
<proteinExistence type="predicted"/>
<comment type="caution">
    <text evidence="1">The sequence shown here is derived from an EMBL/GenBank/DDBJ whole genome shotgun (WGS) entry which is preliminary data.</text>
</comment>
<protein>
    <submittedName>
        <fullName evidence="1">Uncharacterized protein</fullName>
    </submittedName>
</protein>
<reference evidence="1" key="2">
    <citation type="submission" date="2023-04" db="EMBL/GenBank/DDBJ databases">
        <authorList>
            <person name="Bu L."/>
            <person name="Lu L."/>
            <person name="Laidemitt M.R."/>
            <person name="Zhang S.M."/>
            <person name="Mutuku M."/>
            <person name="Mkoji G."/>
            <person name="Steinauer M."/>
            <person name="Loker E.S."/>
        </authorList>
    </citation>
    <scope>NUCLEOTIDE SEQUENCE</scope>
    <source>
        <strain evidence="1">KasaAsao</strain>
        <tissue evidence="1">Whole Snail</tissue>
    </source>
</reference>
<gene>
    <name evidence="1" type="ORF">Bpfe_014788</name>
</gene>
<organism evidence="1 2">
    <name type="scientific">Biomphalaria pfeifferi</name>
    <name type="common">Bloodfluke planorb</name>
    <name type="synonym">Freshwater snail</name>
    <dbReference type="NCBI Taxonomy" id="112525"/>
    <lineage>
        <taxon>Eukaryota</taxon>
        <taxon>Metazoa</taxon>
        <taxon>Spiralia</taxon>
        <taxon>Lophotrochozoa</taxon>
        <taxon>Mollusca</taxon>
        <taxon>Gastropoda</taxon>
        <taxon>Heterobranchia</taxon>
        <taxon>Euthyneura</taxon>
        <taxon>Panpulmonata</taxon>
        <taxon>Hygrophila</taxon>
        <taxon>Lymnaeoidea</taxon>
        <taxon>Planorbidae</taxon>
        <taxon>Biomphalaria</taxon>
    </lineage>
</organism>
<name>A0AAD8BJG0_BIOPF</name>
<dbReference type="EMBL" id="JASAOG010000067">
    <property type="protein sequence ID" value="KAK0055722.1"/>
    <property type="molecule type" value="Genomic_DNA"/>
</dbReference>
<dbReference type="AlphaFoldDB" id="A0AAD8BJG0"/>
<feature type="non-terminal residue" evidence="1">
    <location>
        <position position="1"/>
    </location>
</feature>
<accession>A0AAD8BJG0</accession>
<dbReference type="Proteomes" id="UP001233172">
    <property type="component" value="Unassembled WGS sequence"/>
</dbReference>
<reference evidence="1" key="1">
    <citation type="journal article" date="2023" name="PLoS Negl. Trop. Dis.">
        <title>A genome sequence for Biomphalaria pfeifferi, the major vector snail for the human-infecting parasite Schistosoma mansoni.</title>
        <authorList>
            <person name="Bu L."/>
            <person name="Lu L."/>
            <person name="Laidemitt M.R."/>
            <person name="Zhang S.M."/>
            <person name="Mutuku M."/>
            <person name="Mkoji G."/>
            <person name="Steinauer M."/>
            <person name="Loker E.S."/>
        </authorList>
    </citation>
    <scope>NUCLEOTIDE SEQUENCE</scope>
    <source>
        <strain evidence="1">KasaAsao</strain>
    </source>
</reference>
<evidence type="ECO:0000313" key="2">
    <source>
        <dbReference type="Proteomes" id="UP001233172"/>
    </source>
</evidence>
<keyword evidence="2" id="KW-1185">Reference proteome</keyword>